<evidence type="ECO:0000313" key="2">
    <source>
        <dbReference type="Proteomes" id="UP000264800"/>
    </source>
</evidence>
<dbReference type="Ensembl" id="ENSKMAT00000012749.1">
    <property type="protein sequence ID" value="ENSKMAP00000012564.1"/>
    <property type="gene ID" value="ENSKMAG00000009430.1"/>
</dbReference>
<organism evidence="1 2">
    <name type="scientific">Kryptolebias marmoratus</name>
    <name type="common">Mangrove killifish</name>
    <name type="synonym">Rivulus marmoratus</name>
    <dbReference type="NCBI Taxonomy" id="37003"/>
    <lineage>
        <taxon>Eukaryota</taxon>
        <taxon>Metazoa</taxon>
        <taxon>Chordata</taxon>
        <taxon>Craniata</taxon>
        <taxon>Vertebrata</taxon>
        <taxon>Euteleostomi</taxon>
        <taxon>Actinopterygii</taxon>
        <taxon>Neopterygii</taxon>
        <taxon>Teleostei</taxon>
        <taxon>Neoteleostei</taxon>
        <taxon>Acanthomorphata</taxon>
        <taxon>Ovalentaria</taxon>
        <taxon>Atherinomorphae</taxon>
        <taxon>Cyprinodontiformes</taxon>
        <taxon>Rivulidae</taxon>
        <taxon>Kryptolebias</taxon>
    </lineage>
</organism>
<reference evidence="1" key="2">
    <citation type="submission" date="2025-09" db="UniProtKB">
        <authorList>
            <consortium name="Ensembl"/>
        </authorList>
    </citation>
    <scope>IDENTIFICATION</scope>
</reference>
<keyword evidence="2" id="KW-1185">Reference proteome</keyword>
<accession>A0A3Q3AMA1</accession>
<evidence type="ECO:0000313" key="1">
    <source>
        <dbReference type="Ensembl" id="ENSKMAP00000012564.1"/>
    </source>
</evidence>
<name>A0A3Q3AMA1_KRYMA</name>
<protein>
    <submittedName>
        <fullName evidence="1">Uncharacterized protein</fullName>
    </submittedName>
</protein>
<dbReference type="Proteomes" id="UP000264800">
    <property type="component" value="Unplaced"/>
</dbReference>
<sequence length="83" mass="9328">LFPGEITCTTEKSALVLAFIGLTVSLSICQKQASFSRERSFKEPILHIQSSLHIPQNSTSEVLNCHFNLFSEEAHHVQGHHLR</sequence>
<proteinExistence type="predicted"/>
<dbReference type="AlphaFoldDB" id="A0A3Q3AMA1"/>
<reference evidence="1" key="1">
    <citation type="submission" date="2025-08" db="UniProtKB">
        <authorList>
            <consortium name="Ensembl"/>
        </authorList>
    </citation>
    <scope>IDENTIFICATION</scope>
</reference>